<evidence type="ECO:0000256" key="6">
    <source>
        <dbReference type="ARBA" id="ARBA00022683"/>
    </source>
</evidence>
<evidence type="ECO:0000256" key="5">
    <source>
        <dbReference type="ARBA" id="ARBA00022679"/>
    </source>
</evidence>
<feature type="domain" description="PTS EIIA type-4" evidence="8">
    <location>
        <begin position="1"/>
        <end position="123"/>
    </location>
</feature>
<dbReference type="Pfam" id="PF03610">
    <property type="entry name" value="EIIA-man"/>
    <property type="match status" value="1"/>
</dbReference>
<dbReference type="STRING" id="68895.RR42_m0363"/>
<evidence type="ECO:0000313" key="9">
    <source>
        <dbReference type="EMBL" id="AJG17777.1"/>
    </source>
</evidence>
<dbReference type="GO" id="GO:0005737">
    <property type="term" value="C:cytoplasm"/>
    <property type="evidence" value="ECO:0007669"/>
    <property type="project" value="UniProtKB-SubCell"/>
</dbReference>
<dbReference type="SUPFAM" id="SSF53062">
    <property type="entry name" value="PTS system fructose IIA component-like"/>
    <property type="match status" value="1"/>
</dbReference>
<evidence type="ECO:0000256" key="1">
    <source>
        <dbReference type="ARBA" id="ARBA00004496"/>
    </source>
</evidence>
<accession>A0A0C4XZ29</accession>
<dbReference type="Gene3D" id="3.40.50.510">
    <property type="entry name" value="Phosphotransferase system, mannose-type IIA component"/>
    <property type="match status" value="1"/>
</dbReference>
<proteinExistence type="predicted"/>
<dbReference type="InterPro" id="IPR033887">
    <property type="entry name" value="PTS_IIA_man"/>
</dbReference>
<gene>
    <name evidence="9" type="ORF">RR42_m0363</name>
</gene>
<dbReference type="PROSITE" id="PS51096">
    <property type="entry name" value="PTS_EIIA_TYPE_4"/>
    <property type="match status" value="1"/>
</dbReference>
<evidence type="ECO:0000313" key="10">
    <source>
        <dbReference type="Proteomes" id="UP000031843"/>
    </source>
</evidence>
<keyword evidence="6" id="KW-0598">Phosphotransferase system</keyword>
<dbReference type="EMBL" id="CP010536">
    <property type="protein sequence ID" value="AJG17777.1"/>
    <property type="molecule type" value="Genomic_DNA"/>
</dbReference>
<keyword evidence="7" id="KW-0418">Kinase</keyword>
<evidence type="ECO:0000259" key="8">
    <source>
        <dbReference type="PROSITE" id="PS51096"/>
    </source>
</evidence>
<dbReference type="InterPro" id="IPR036662">
    <property type="entry name" value="PTS_EIIA_man-typ_sf"/>
</dbReference>
<evidence type="ECO:0000256" key="3">
    <source>
        <dbReference type="ARBA" id="ARBA00022490"/>
    </source>
</evidence>
<dbReference type="GO" id="GO:0016301">
    <property type="term" value="F:kinase activity"/>
    <property type="evidence" value="ECO:0007669"/>
    <property type="project" value="UniProtKB-KW"/>
</dbReference>
<dbReference type="PANTHER" id="PTHR33799:SF1">
    <property type="entry name" value="PTS SYSTEM MANNOSE-SPECIFIC EIIAB COMPONENT-RELATED"/>
    <property type="match status" value="1"/>
</dbReference>
<reference evidence="9 10" key="1">
    <citation type="journal article" date="2015" name="Genome Announc.">
        <title>Complete Genome Sequence of Cupriavidus basilensis 4G11, Isolated from the Oak Ridge Field Research Center Site.</title>
        <authorList>
            <person name="Ray J."/>
            <person name="Waters R.J."/>
            <person name="Skerker J.M."/>
            <person name="Kuehl J.V."/>
            <person name="Price M.N."/>
            <person name="Huang J."/>
            <person name="Chakraborty R."/>
            <person name="Arkin A.P."/>
            <person name="Deutschbauer A."/>
        </authorList>
    </citation>
    <scope>NUCLEOTIDE SEQUENCE [LARGE SCALE GENOMIC DNA]</scope>
    <source>
        <strain evidence="9">4G11</strain>
    </source>
</reference>
<keyword evidence="3" id="KW-0963">Cytoplasm</keyword>
<keyword evidence="4" id="KW-0762">Sugar transport</keyword>
<evidence type="ECO:0000256" key="2">
    <source>
        <dbReference type="ARBA" id="ARBA00022448"/>
    </source>
</evidence>
<keyword evidence="10" id="KW-1185">Reference proteome</keyword>
<dbReference type="RefSeq" id="WP_043343313.1">
    <property type="nucleotide sequence ID" value="NZ_CP010536.1"/>
</dbReference>
<name>A0A0C4XZ29_9BURK</name>
<protein>
    <submittedName>
        <fullName evidence="9">PTS system, mannose-specific IIA component</fullName>
    </submittedName>
</protein>
<dbReference type="PANTHER" id="PTHR33799">
    <property type="entry name" value="PTS PERMEASE-RELATED-RELATED"/>
    <property type="match status" value="1"/>
</dbReference>
<dbReference type="KEGG" id="cbw:RR42_m0363"/>
<sequence length="151" mass="15905">MAGILIIAHAPLASALRECAAHVYCGQPQRLEALDVMPDAEPAAVLAEARRRLAEVCEDNGALVLTDIFGATPANIAARLAEPGRVKVLAGVNLPMLVRAICYRAEKLDQLALKALAGGSQGVLQVGSTTVQNQIANHPDKYAAEGHQHNQ</sequence>
<dbReference type="GO" id="GO:0009401">
    <property type="term" value="P:phosphoenolpyruvate-dependent sugar phosphotransferase system"/>
    <property type="evidence" value="ECO:0007669"/>
    <property type="project" value="UniProtKB-KW"/>
</dbReference>
<dbReference type="Proteomes" id="UP000031843">
    <property type="component" value="Chromosome main"/>
</dbReference>
<dbReference type="AlphaFoldDB" id="A0A0C4XZ29"/>
<dbReference type="InterPro" id="IPR004701">
    <property type="entry name" value="PTS_EIIA_man-typ"/>
</dbReference>
<evidence type="ECO:0000256" key="7">
    <source>
        <dbReference type="ARBA" id="ARBA00022777"/>
    </source>
</evidence>
<dbReference type="OrthoDB" id="8795346at2"/>
<keyword evidence="2" id="KW-0813">Transport</keyword>
<comment type="subcellular location">
    <subcellularLocation>
        <location evidence="1">Cytoplasm</location>
    </subcellularLocation>
</comment>
<dbReference type="CDD" id="cd00006">
    <property type="entry name" value="PTS_IIA_man"/>
    <property type="match status" value="1"/>
</dbReference>
<dbReference type="InterPro" id="IPR051471">
    <property type="entry name" value="Bacterial_PTS_sugar_comp"/>
</dbReference>
<evidence type="ECO:0000256" key="4">
    <source>
        <dbReference type="ARBA" id="ARBA00022597"/>
    </source>
</evidence>
<organism evidence="9 10">
    <name type="scientific">Cupriavidus basilensis</name>
    <dbReference type="NCBI Taxonomy" id="68895"/>
    <lineage>
        <taxon>Bacteria</taxon>
        <taxon>Pseudomonadati</taxon>
        <taxon>Pseudomonadota</taxon>
        <taxon>Betaproteobacteria</taxon>
        <taxon>Burkholderiales</taxon>
        <taxon>Burkholderiaceae</taxon>
        <taxon>Cupriavidus</taxon>
    </lineage>
</organism>
<dbReference type="GO" id="GO:0016020">
    <property type="term" value="C:membrane"/>
    <property type="evidence" value="ECO:0007669"/>
    <property type="project" value="InterPro"/>
</dbReference>
<keyword evidence="5" id="KW-0808">Transferase</keyword>